<dbReference type="InterPro" id="IPR035892">
    <property type="entry name" value="C2_domain_sf"/>
</dbReference>
<keyword evidence="5 10" id="KW-0547">Nucleotide-binding</keyword>
<dbReference type="SUPFAM" id="SSF56112">
    <property type="entry name" value="Protein kinase-like (PK-like)"/>
    <property type="match status" value="1"/>
</dbReference>
<evidence type="ECO:0000256" key="6">
    <source>
        <dbReference type="ARBA" id="ARBA00022777"/>
    </source>
</evidence>
<evidence type="ECO:0000256" key="7">
    <source>
        <dbReference type="ARBA" id="ARBA00022840"/>
    </source>
</evidence>
<feature type="compositionally biased region" description="Basic and acidic residues" evidence="11">
    <location>
        <begin position="46"/>
        <end position="60"/>
    </location>
</feature>
<dbReference type="InterPro" id="IPR017892">
    <property type="entry name" value="Pkinase_C"/>
</dbReference>
<dbReference type="GO" id="GO:0004674">
    <property type="term" value="F:protein serine/threonine kinase activity"/>
    <property type="evidence" value="ECO:0007669"/>
    <property type="project" value="UniProtKB-KW"/>
</dbReference>
<dbReference type="SUPFAM" id="SSF49562">
    <property type="entry name" value="C2 domain (Calcium/lipid-binding domain, CaLB)"/>
    <property type="match status" value="1"/>
</dbReference>
<evidence type="ECO:0000259" key="12">
    <source>
        <dbReference type="PROSITE" id="PS50011"/>
    </source>
</evidence>
<dbReference type="EC" id="2.7.11.1" evidence="1"/>
<keyword evidence="15" id="KW-1185">Reference proteome</keyword>
<feature type="domain" description="AGC-kinase C-terminal" evidence="13">
    <location>
        <begin position="488"/>
        <end position="558"/>
    </location>
</feature>
<keyword evidence="6 14" id="KW-0418">Kinase</keyword>
<keyword evidence="4" id="KW-0808">Transferase</keyword>
<dbReference type="Gene3D" id="2.60.40.150">
    <property type="entry name" value="C2 domain"/>
    <property type="match status" value="1"/>
</dbReference>
<dbReference type="PROSITE" id="PS00107">
    <property type="entry name" value="PROTEIN_KINASE_ATP"/>
    <property type="match status" value="1"/>
</dbReference>
<dbReference type="InterPro" id="IPR000008">
    <property type="entry name" value="C2_dom"/>
</dbReference>
<evidence type="ECO:0000313" key="14">
    <source>
        <dbReference type="EMBL" id="KNC84042.1"/>
    </source>
</evidence>
<evidence type="ECO:0000256" key="4">
    <source>
        <dbReference type="ARBA" id="ARBA00022679"/>
    </source>
</evidence>
<protein>
    <recommendedName>
        <fullName evidence="1">non-specific serine/threonine protein kinase</fullName>
        <ecNumber evidence="1">2.7.11.1</ecNumber>
    </recommendedName>
</protein>
<dbReference type="Pfam" id="PF00069">
    <property type="entry name" value="Pkinase"/>
    <property type="match status" value="1"/>
</dbReference>
<evidence type="ECO:0000256" key="1">
    <source>
        <dbReference type="ARBA" id="ARBA00012513"/>
    </source>
</evidence>
<evidence type="ECO:0000256" key="11">
    <source>
        <dbReference type="SAM" id="MobiDB-lite"/>
    </source>
</evidence>
<sequence length="558" mass="63571">MEAIRTDIYVTNVEANRGIALNCVPFFNAAKKEKEGKSPKPSPKPGKKESTKKTGKDHSTKSSLGNDLPHTSTEKEPNHKTVVVGGFKTEVLGTADERDVLFQPGRLIVDLIAARDLCDRAKSPYGLASYEHNQILLPVHSGKNPVWAAQAVFDIVNSNYQLTIHILEKAETQNNFLGMLHILPSWVPNQPYENWYNLQGDGEMEVSGQAHVRVTFKKADTRKLTVDDFDLLMVIGKGSFGKVLQVKKKDTNRIYAMKILKKGHLIERDELEHTKSERAILAKNNNCPFLVGLKFSFQTPEKLYLVLDYINGGELFFHLQNEGTFSENRSRFYASQLVLGLKYLHENDIIYRDLKPENILIDFMGYICLTDFGLCKENIKWDDITNTFCGTPEYMAPEVLQQKGYGPAVDWWTIGVLLYEMITGLPPFYDENTNQMYQKILFADLKFPQGVSREATSIIKQLLVRNPQNRLGYGATGSQDIVDHEFFAVINWDDMWNKRLVAPWRPHLEDQLDTKNFDEEFTALPAQDTLVTEAPITNTMQAEFKGFTYSDTNEYLEN</sequence>
<dbReference type="SMART" id="SM00220">
    <property type="entry name" value="S_TKc"/>
    <property type="match status" value="1"/>
</dbReference>
<dbReference type="PROSITE" id="PS00108">
    <property type="entry name" value="PROTEIN_KINASE_ST"/>
    <property type="match status" value="1"/>
</dbReference>
<dbReference type="InterPro" id="IPR008271">
    <property type="entry name" value="Ser/Thr_kinase_AS"/>
</dbReference>
<proteinExistence type="predicted"/>
<comment type="catalytic activity">
    <reaction evidence="9">
        <text>L-seryl-[protein] + ATP = O-phospho-L-seryl-[protein] + ADP + H(+)</text>
        <dbReference type="Rhea" id="RHEA:17989"/>
        <dbReference type="Rhea" id="RHEA-COMP:9863"/>
        <dbReference type="Rhea" id="RHEA-COMP:11604"/>
        <dbReference type="ChEBI" id="CHEBI:15378"/>
        <dbReference type="ChEBI" id="CHEBI:29999"/>
        <dbReference type="ChEBI" id="CHEBI:30616"/>
        <dbReference type="ChEBI" id="CHEBI:83421"/>
        <dbReference type="ChEBI" id="CHEBI:456216"/>
        <dbReference type="EC" id="2.7.11.1"/>
    </reaction>
</comment>
<evidence type="ECO:0000256" key="2">
    <source>
        <dbReference type="ARBA" id="ARBA00022527"/>
    </source>
</evidence>
<dbReference type="eggNOG" id="KOG0598">
    <property type="taxonomic scope" value="Eukaryota"/>
</dbReference>
<dbReference type="Proteomes" id="UP000054560">
    <property type="component" value="Unassembled WGS sequence"/>
</dbReference>
<evidence type="ECO:0000256" key="10">
    <source>
        <dbReference type="PROSITE-ProRule" id="PRU10141"/>
    </source>
</evidence>
<feature type="domain" description="Protein kinase" evidence="12">
    <location>
        <begin position="229"/>
        <end position="487"/>
    </location>
</feature>
<reference evidence="14 15" key="1">
    <citation type="submission" date="2011-02" db="EMBL/GenBank/DDBJ databases">
        <title>The Genome Sequence of Sphaeroforma arctica JP610.</title>
        <authorList>
            <consortium name="The Broad Institute Genome Sequencing Platform"/>
            <person name="Russ C."/>
            <person name="Cuomo C."/>
            <person name="Young S.K."/>
            <person name="Zeng Q."/>
            <person name="Gargeya S."/>
            <person name="Alvarado L."/>
            <person name="Berlin A."/>
            <person name="Chapman S.B."/>
            <person name="Chen Z."/>
            <person name="Freedman E."/>
            <person name="Gellesch M."/>
            <person name="Goldberg J."/>
            <person name="Griggs A."/>
            <person name="Gujja S."/>
            <person name="Heilman E."/>
            <person name="Heiman D."/>
            <person name="Howarth C."/>
            <person name="Mehta T."/>
            <person name="Neiman D."/>
            <person name="Pearson M."/>
            <person name="Roberts A."/>
            <person name="Saif S."/>
            <person name="Shea T."/>
            <person name="Shenoy N."/>
            <person name="Sisk P."/>
            <person name="Stolte C."/>
            <person name="Sykes S."/>
            <person name="White J."/>
            <person name="Yandava C."/>
            <person name="Burger G."/>
            <person name="Gray M.W."/>
            <person name="Holland P.W.H."/>
            <person name="King N."/>
            <person name="Lang F.B.F."/>
            <person name="Roger A.J."/>
            <person name="Ruiz-Trillo I."/>
            <person name="Haas B."/>
            <person name="Nusbaum C."/>
            <person name="Birren B."/>
        </authorList>
    </citation>
    <scope>NUCLEOTIDE SEQUENCE [LARGE SCALE GENOMIC DNA]</scope>
    <source>
        <strain evidence="14 15">JP610</strain>
    </source>
</reference>
<name>A0A0L0G4P2_9EUKA</name>
<evidence type="ECO:0000256" key="8">
    <source>
        <dbReference type="ARBA" id="ARBA00047899"/>
    </source>
</evidence>
<feature type="compositionally biased region" description="Polar residues" evidence="11">
    <location>
        <begin position="61"/>
        <end position="71"/>
    </location>
</feature>
<dbReference type="InterPro" id="IPR000961">
    <property type="entry name" value="AGC-kinase_C"/>
</dbReference>
<dbReference type="FunFam" id="1.10.510.10:FF:000008">
    <property type="entry name" value="Non-specific serine/threonine protein kinase"/>
    <property type="match status" value="1"/>
</dbReference>
<feature type="region of interest" description="Disordered" evidence="11">
    <location>
        <begin position="30"/>
        <end position="80"/>
    </location>
</feature>
<organism evidence="14 15">
    <name type="scientific">Sphaeroforma arctica JP610</name>
    <dbReference type="NCBI Taxonomy" id="667725"/>
    <lineage>
        <taxon>Eukaryota</taxon>
        <taxon>Ichthyosporea</taxon>
        <taxon>Ichthyophonida</taxon>
        <taxon>Sphaeroforma</taxon>
    </lineage>
</organism>
<feature type="binding site" evidence="10">
    <location>
        <position position="258"/>
    </location>
    <ligand>
        <name>ATP</name>
        <dbReference type="ChEBI" id="CHEBI:30616"/>
    </ligand>
</feature>
<dbReference type="Gene3D" id="1.10.510.10">
    <property type="entry name" value="Transferase(Phosphotransferase) domain 1"/>
    <property type="match status" value="1"/>
</dbReference>
<evidence type="ECO:0000259" key="13">
    <source>
        <dbReference type="PROSITE" id="PS51285"/>
    </source>
</evidence>
<keyword evidence="3" id="KW-0597">Phosphoprotein</keyword>
<dbReference type="AlphaFoldDB" id="A0A0L0G4P2"/>
<evidence type="ECO:0000256" key="5">
    <source>
        <dbReference type="ARBA" id="ARBA00022741"/>
    </source>
</evidence>
<gene>
    <name evidence="14" type="ORF">SARC_03729</name>
</gene>
<dbReference type="GeneID" id="25904233"/>
<dbReference type="EMBL" id="KQ241792">
    <property type="protein sequence ID" value="KNC84042.1"/>
    <property type="molecule type" value="Genomic_DNA"/>
</dbReference>
<evidence type="ECO:0000256" key="9">
    <source>
        <dbReference type="ARBA" id="ARBA00048679"/>
    </source>
</evidence>
<evidence type="ECO:0000313" key="15">
    <source>
        <dbReference type="Proteomes" id="UP000054560"/>
    </source>
</evidence>
<dbReference type="InterPro" id="IPR011009">
    <property type="entry name" value="Kinase-like_dom_sf"/>
</dbReference>
<comment type="catalytic activity">
    <reaction evidence="8">
        <text>L-threonyl-[protein] + ATP = O-phospho-L-threonyl-[protein] + ADP + H(+)</text>
        <dbReference type="Rhea" id="RHEA:46608"/>
        <dbReference type="Rhea" id="RHEA-COMP:11060"/>
        <dbReference type="Rhea" id="RHEA-COMP:11605"/>
        <dbReference type="ChEBI" id="CHEBI:15378"/>
        <dbReference type="ChEBI" id="CHEBI:30013"/>
        <dbReference type="ChEBI" id="CHEBI:30616"/>
        <dbReference type="ChEBI" id="CHEBI:61977"/>
        <dbReference type="ChEBI" id="CHEBI:456216"/>
        <dbReference type="EC" id="2.7.11.1"/>
    </reaction>
</comment>
<dbReference type="RefSeq" id="XP_014157944.1">
    <property type="nucleotide sequence ID" value="XM_014302469.1"/>
</dbReference>
<dbReference type="GO" id="GO:0005524">
    <property type="term" value="F:ATP binding"/>
    <property type="evidence" value="ECO:0007669"/>
    <property type="project" value="UniProtKB-UniRule"/>
</dbReference>
<dbReference type="PROSITE" id="PS50011">
    <property type="entry name" value="PROTEIN_KINASE_DOM"/>
    <property type="match status" value="1"/>
</dbReference>
<dbReference type="GO" id="GO:0106310">
    <property type="term" value="F:protein serine kinase activity"/>
    <property type="evidence" value="ECO:0007669"/>
    <property type="project" value="RHEA"/>
</dbReference>
<dbReference type="Gene3D" id="3.30.200.20">
    <property type="entry name" value="Phosphorylase Kinase, domain 1"/>
    <property type="match status" value="1"/>
</dbReference>
<keyword evidence="2" id="KW-0723">Serine/threonine-protein kinase</keyword>
<keyword evidence="7 10" id="KW-0067">ATP-binding</keyword>
<dbReference type="Pfam" id="PF00433">
    <property type="entry name" value="Pkinase_C"/>
    <property type="match status" value="1"/>
</dbReference>
<dbReference type="InterPro" id="IPR017441">
    <property type="entry name" value="Protein_kinase_ATP_BS"/>
</dbReference>
<evidence type="ECO:0000256" key="3">
    <source>
        <dbReference type="ARBA" id="ARBA00022553"/>
    </source>
</evidence>
<accession>A0A0L0G4P2</accession>
<dbReference type="PROSITE" id="PS51285">
    <property type="entry name" value="AGC_KINASE_CTER"/>
    <property type="match status" value="1"/>
</dbReference>
<dbReference type="SMART" id="SM00133">
    <property type="entry name" value="S_TK_X"/>
    <property type="match status" value="1"/>
</dbReference>
<dbReference type="STRING" id="667725.A0A0L0G4P2"/>
<dbReference type="Pfam" id="PF00168">
    <property type="entry name" value="C2"/>
    <property type="match status" value="1"/>
</dbReference>
<dbReference type="PANTHER" id="PTHR24351">
    <property type="entry name" value="RIBOSOMAL PROTEIN S6 KINASE"/>
    <property type="match status" value="1"/>
</dbReference>
<dbReference type="FunFam" id="3.30.200.20:FF:000048">
    <property type="entry name" value="Non-specific serine/threonine protein kinase"/>
    <property type="match status" value="1"/>
</dbReference>
<dbReference type="InterPro" id="IPR000719">
    <property type="entry name" value="Prot_kinase_dom"/>
</dbReference>